<feature type="compositionally biased region" description="Basic residues" evidence="1">
    <location>
        <begin position="1"/>
        <end position="11"/>
    </location>
</feature>
<keyword evidence="3" id="KW-1185">Reference proteome</keyword>
<accession>A0A0J1ELQ4</accession>
<comment type="caution">
    <text evidence="2">The sequence shown here is derived from an EMBL/GenBank/DDBJ whole genome shotgun (WGS) entry which is preliminary data.</text>
</comment>
<evidence type="ECO:0000256" key="1">
    <source>
        <dbReference type="SAM" id="MobiDB-lite"/>
    </source>
</evidence>
<name>A0A0J1ELQ4_RHOIS</name>
<reference evidence="2" key="1">
    <citation type="submission" date="2015-05" db="EMBL/GenBank/DDBJ databases">
        <title>Permanent draft genome of Rhodopirellula islandicus K833.</title>
        <authorList>
            <person name="Kizina J."/>
            <person name="Richter M."/>
            <person name="Glockner F.O."/>
            <person name="Harder J."/>
        </authorList>
    </citation>
    <scope>NUCLEOTIDE SEQUENCE [LARGE SCALE GENOMIC DNA]</scope>
    <source>
        <strain evidence="2">K833</strain>
    </source>
</reference>
<evidence type="ECO:0000313" key="3">
    <source>
        <dbReference type="Proteomes" id="UP000036367"/>
    </source>
</evidence>
<proteinExistence type="predicted"/>
<evidence type="ECO:0000313" key="2">
    <source>
        <dbReference type="EMBL" id="KLU06449.1"/>
    </source>
</evidence>
<protein>
    <submittedName>
        <fullName evidence="2">Uncharacterized protein</fullName>
    </submittedName>
</protein>
<sequence>MSDRHIRRGPKKVAQGIHPTLPGVRLREKRWSFELPPLRQ</sequence>
<dbReference type="EMBL" id="LECT01000015">
    <property type="protein sequence ID" value="KLU06449.1"/>
    <property type="molecule type" value="Genomic_DNA"/>
</dbReference>
<feature type="region of interest" description="Disordered" evidence="1">
    <location>
        <begin position="1"/>
        <end position="21"/>
    </location>
</feature>
<organism evidence="2 3">
    <name type="scientific">Rhodopirellula islandica</name>
    <dbReference type="NCBI Taxonomy" id="595434"/>
    <lineage>
        <taxon>Bacteria</taxon>
        <taxon>Pseudomonadati</taxon>
        <taxon>Planctomycetota</taxon>
        <taxon>Planctomycetia</taxon>
        <taxon>Pirellulales</taxon>
        <taxon>Pirellulaceae</taxon>
        <taxon>Rhodopirellula</taxon>
    </lineage>
</organism>
<gene>
    <name evidence="2" type="ORF">RISK_001660</name>
</gene>
<dbReference type="AlphaFoldDB" id="A0A0J1ELQ4"/>
<dbReference type="PATRIC" id="fig|595434.4.peg.1584"/>
<dbReference type="Proteomes" id="UP000036367">
    <property type="component" value="Unassembled WGS sequence"/>
</dbReference>